<accession>A0AAQ3QKQ9</accession>
<organism evidence="2 3">
    <name type="scientific">Canna indica</name>
    <name type="common">Indian-shot</name>
    <dbReference type="NCBI Taxonomy" id="4628"/>
    <lineage>
        <taxon>Eukaryota</taxon>
        <taxon>Viridiplantae</taxon>
        <taxon>Streptophyta</taxon>
        <taxon>Embryophyta</taxon>
        <taxon>Tracheophyta</taxon>
        <taxon>Spermatophyta</taxon>
        <taxon>Magnoliopsida</taxon>
        <taxon>Liliopsida</taxon>
        <taxon>Zingiberales</taxon>
        <taxon>Cannaceae</taxon>
        <taxon>Canna</taxon>
    </lineage>
</organism>
<proteinExistence type="predicted"/>
<feature type="transmembrane region" description="Helical" evidence="1">
    <location>
        <begin position="76"/>
        <end position="97"/>
    </location>
</feature>
<keyword evidence="1" id="KW-0472">Membrane</keyword>
<dbReference type="EMBL" id="CP136896">
    <property type="protein sequence ID" value="WOL13138.1"/>
    <property type="molecule type" value="Genomic_DNA"/>
</dbReference>
<feature type="transmembrane region" description="Helical" evidence="1">
    <location>
        <begin position="45"/>
        <end position="64"/>
    </location>
</feature>
<dbReference type="AlphaFoldDB" id="A0AAQ3QKQ9"/>
<gene>
    <name evidence="2" type="ORF">Cni_G21907</name>
</gene>
<evidence type="ECO:0000256" key="1">
    <source>
        <dbReference type="SAM" id="Phobius"/>
    </source>
</evidence>
<dbReference type="Proteomes" id="UP001327560">
    <property type="component" value="Chromosome 7"/>
</dbReference>
<feature type="transmembrane region" description="Helical" evidence="1">
    <location>
        <begin position="104"/>
        <end position="124"/>
    </location>
</feature>
<name>A0AAQ3QKQ9_9LILI</name>
<reference evidence="2 3" key="1">
    <citation type="submission" date="2023-10" db="EMBL/GenBank/DDBJ databases">
        <title>Chromosome-scale genome assembly provides insights into flower coloration mechanisms of Canna indica.</title>
        <authorList>
            <person name="Li C."/>
        </authorList>
    </citation>
    <scope>NUCLEOTIDE SEQUENCE [LARGE SCALE GENOMIC DNA]</scope>
    <source>
        <tissue evidence="2">Flower</tissue>
    </source>
</reference>
<keyword evidence="3" id="KW-1185">Reference proteome</keyword>
<sequence>MLRFKQELDETPRGEFLQWEATVARGLRNIHPHAPRLILRARRRFLGAGLLVVALWTGTVARALDQEHVAAPSEAVVLYRLFAFLTWLLSLADAVLLHTMPLGLLASAIALAALATSGVVWLIFSACEVLVFSGSWTTWGSTGGFLFVFGALVFPRALLPVVCIFA</sequence>
<keyword evidence="1" id="KW-0812">Transmembrane</keyword>
<evidence type="ECO:0000313" key="2">
    <source>
        <dbReference type="EMBL" id="WOL13138.1"/>
    </source>
</evidence>
<evidence type="ECO:0000313" key="3">
    <source>
        <dbReference type="Proteomes" id="UP001327560"/>
    </source>
</evidence>
<keyword evidence="1" id="KW-1133">Transmembrane helix</keyword>
<protein>
    <submittedName>
        <fullName evidence="2">Uncharacterized protein</fullName>
    </submittedName>
</protein>